<evidence type="ECO:0000313" key="1">
    <source>
        <dbReference type="EMBL" id="KAI4321331.1"/>
    </source>
</evidence>
<evidence type="ECO:0000313" key="2">
    <source>
        <dbReference type="Proteomes" id="UP001057402"/>
    </source>
</evidence>
<dbReference type="EMBL" id="CM042889">
    <property type="protein sequence ID" value="KAI4321331.1"/>
    <property type="molecule type" value="Genomic_DNA"/>
</dbReference>
<dbReference type="Proteomes" id="UP001057402">
    <property type="component" value="Chromosome 10"/>
</dbReference>
<comment type="caution">
    <text evidence="1">The sequence shown here is derived from an EMBL/GenBank/DDBJ whole genome shotgun (WGS) entry which is preliminary data.</text>
</comment>
<proteinExistence type="predicted"/>
<keyword evidence="2" id="KW-1185">Reference proteome</keyword>
<sequence length="303" mass="32157">MGKVDEEEEGKERSGGSKPSELHFDEEDSEARGVLRSVSLDSSSSSSTATISDAGDPIPGSTTMQLDNAVENVMRIPPISPLPPGYDPNRIPSTVFASRPSNPAEWSVASNESLFSIHMGNSSFSRDHTALLLYKSGELTKLDEVVTVPTLLPTVSESESLPRDSVGSSVAVNSSKLPSADDKPLNLYKCEPLSSEDNSPALDNGNSSLPGEVRNSTSLSYRSDGSVTTTSTGSFAFPRLVGSGNNSVSADTLGGGNTETSKEPETAPAQPQQQNHRTSVRAAFSNCFSFFTCCSFRCPLLHR</sequence>
<reference evidence="2" key="1">
    <citation type="journal article" date="2023" name="Front. Plant Sci.">
        <title>Chromosomal-level genome assembly of Melastoma candidum provides insights into trichome evolution.</title>
        <authorList>
            <person name="Zhong Y."/>
            <person name="Wu W."/>
            <person name="Sun C."/>
            <person name="Zou P."/>
            <person name="Liu Y."/>
            <person name="Dai S."/>
            <person name="Zhou R."/>
        </authorList>
    </citation>
    <scope>NUCLEOTIDE SEQUENCE [LARGE SCALE GENOMIC DNA]</scope>
</reference>
<accession>A0ACB9MEB8</accession>
<protein>
    <submittedName>
        <fullName evidence="1">Uncharacterized protein</fullName>
    </submittedName>
</protein>
<gene>
    <name evidence="1" type="ORF">MLD38_034728</name>
</gene>
<name>A0ACB9MEB8_9MYRT</name>
<organism evidence="1 2">
    <name type="scientific">Melastoma candidum</name>
    <dbReference type="NCBI Taxonomy" id="119954"/>
    <lineage>
        <taxon>Eukaryota</taxon>
        <taxon>Viridiplantae</taxon>
        <taxon>Streptophyta</taxon>
        <taxon>Embryophyta</taxon>
        <taxon>Tracheophyta</taxon>
        <taxon>Spermatophyta</taxon>
        <taxon>Magnoliopsida</taxon>
        <taxon>eudicotyledons</taxon>
        <taxon>Gunneridae</taxon>
        <taxon>Pentapetalae</taxon>
        <taxon>rosids</taxon>
        <taxon>malvids</taxon>
        <taxon>Myrtales</taxon>
        <taxon>Melastomataceae</taxon>
        <taxon>Melastomatoideae</taxon>
        <taxon>Melastomateae</taxon>
        <taxon>Melastoma</taxon>
    </lineage>
</organism>